<organism evidence="9 10">
    <name type="scientific">Paenibacillus elgii</name>
    <dbReference type="NCBI Taxonomy" id="189691"/>
    <lineage>
        <taxon>Bacteria</taxon>
        <taxon>Bacillati</taxon>
        <taxon>Bacillota</taxon>
        <taxon>Bacilli</taxon>
        <taxon>Bacillales</taxon>
        <taxon>Paenibacillaceae</taxon>
        <taxon>Paenibacillus</taxon>
    </lineage>
</organism>
<evidence type="ECO:0000256" key="5">
    <source>
        <dbReference type="ARBA" id="ARBA00022989"/>
    </source>
</evidence>
<feature type="transmembrane region" description="Helical" evidence="7">
    <location>
        <begin position="363"/>
        <end position="384"/>
    </location>
</feature>
<dbReference type="GO" id="GO:0005886">
    <property type="term" value="C:plasma membrane"/>
    <property type="evidence" value="ECO:0007669"/>
    <property type="project" value="UniProtKB-SubCell"/>
</dbReference>
<protein>
    <submittedName>
        <fullName evidence="9">MFS transporter</fullName>
    </submittedName>
</protein>
<evidence type="ECO:0000313" key="10">
    <source>
        <dbReference type="Proteomes" id="UP000244184"/>
    </source>
</evidence>
<feature type="transmembrane region" description="Helical" evidence="7">
    <location>
        <begin position="55"/>
        <end position="74"/>
    </location>
</feature>
<keyword evidence="3" id="KW-1003">Cell membrane</keyword>
<feature type="domain" description="Major facilitator superfamily (MFS) profile" evidence="8">
    <location>
        <begin position="21"/>
        <end position="465"/>
    </location>
</feature>
<feature type="transmembrane region" description="Helical" evidence="7">
    <location>
        <begin position="232"/>
        <end position="254"/>
    </location>
</feature>
<dbReference type="Gene3D" id="1.20.1250.20">
    <property type="entry name" value="MFS general substrate transporter like domains"/>
    <property type="match status" value="1"/>
</dbReference>
<evidence type="ECO:0000259" key="8">
    <source>
        <dbReference type="PROSITE" id="PS50850"/>
    </source>
</evidence>
<dbReference type="InterPro" id="IPR036259">
    <property type="entry name" value="MFS_trans_sf"/>
</dbReference>
<feature type="transmembrane region" description="Helical" evidence="7">
    <location>
        <begin position="20"/>
        <end position="43"/>
    </location>
</feature>
<dbReference type="PANTHER" id="PTHR23501:SF191">
    <property type="entry name" value="VACUOLAR BASIC AMINO ACID TRANSPORTER 4"/>
    <property type="match status" value="1"/>
</dbReference>
<evidence type="ECO:0000256" key="6">
    <source>
        <dbReference type="ARBA" id="ARBA00023136"/>
    </source>
</evidence>
<dbReference type="Proteomes" id="UP000244184">
    <property type="component" value="Unassembled WGS sequence"/>
</dbReference>
<dbReference type="InterPro" id="IPR020846">
    <property type="entry name" value="MFS_dom"/>
</dbReference>
<dbReference type="PANTHER" id="PTHR23501">
    <property type="entry name" value="MAJOR FACILITATOR SUPERFAMILY"/>
    <property type="match status" value="1"/>
</dbReference>
<evidence type="ECO:0000256" key="7">
    <source>
        <dbReference type="SAM" id="Phobius"/>
    </source>
</evidence>
<dbReference type="AlphaFoldDB" id="A0A2T6FYP2"/>
<feature type="transmembrane region" description="Helical" evidence="7">
    <location>
        <begin position="405"/>
        <end position="427"/>
    </location>
</feature>
<name>A0A2T6FYP2_9BACL</name>
<feature type="transmembrane region" description="Helical" evidence="7">
    <location>
        <begin position="148"/>
        <end position="168"/>
    </location>
</feature>
<dbReference type="GO" id="GO:0022857">
    <property type="term" value="F:transmembrane transporter activity"/>
    <property type="evidence" value="ECO:0007669"/>
    <property type="project" value="InterPro"/>
</dbReference>
<feature type="transmembrane region" description="Helical" evidence="7">
    <location>
        <begin position="174"/>
        <end position="193"/>
    </location>
</feature>
<comment type="caution">
    <text evidence="9">The sequence shown here is derived from an EMBL/GenBank/DDBJ whole genome shotgun (WGS) entry which is preliminary data.</text>
</comment>
<dbReference type="CDD" id="cd17502">
    <property type="entry name" value="MFS_Azr1_MDR_like"/>
    <property type="match status" value="1"/>
</dbReference>
<feature type="transmembrane region" description="Helical" evidence="7">
    <location>
        <begin position="118"/>
        <end position="136"/>
    </location>
</feature>
<keyword evidence="2" id="KW-0813">Transport</keyword>
<dbReference type="FunFam" id="1.20.1720.10:FF:000004">
    <property type="entry name" value="EmrB/QacA family drug resistance transporter"/>
    <property type="match status" value="1"/>
</dbReference>
<evidence type="ECO:0000256" key="2">
    <source>
        <dbReference type="ARBA" id="ARBA00022448"/>
    </source>
</evidence>
<dbReference type="PROSITE" id="PS50850">
    <property type="entry name" value="MFS"/>
    <property type="match status" value="1"/>
</dbReference>
<feature type="transmembrane region" description="Helical" evidence="7">
    <location>
        <begin position="205"/>
        <end position="226"/>
    </location>
</feature>
<evidence type="ECO:0000313" key="9">
    <source>
        <dbReference type="EMBL" id="PUA37043.1"/>
    </source>
</evidence>
<dbReference type="InterPro" id="IPR011701">
    <property type="entry name" value="MFS"/>
</dbReference>
<feature type="transmembrane region" description="Helical" evidence="7">
    <location>
        <begin position="274"/>
        <end position="295"/>
    </location>
</feature>
<keyword evidence="5 7" id="KW-1133">Transmembrane helix</keyword>
<dbReference type="EMBL" id="PYHP01000063">
    <property type="protein sequence ID" value="PUA37043.1"/>
    <property type="molecule type" value="Genomic_DNA"/>
</dbReference>
<accession>A0A2T6FYP2</accession>
<evidence type="ECO:0000256" key="3">
    <source>
        <dbReference type="ARBA" id="ARBA00022475"/>
    </source>
</evidence>
<feature type="transmembrane region" description="Helical" evidence="7">
    <location>
        <begin position="307"/>
        <end position="327"/>
    </location>
</feature>
<dbReference type="SUPFAM" id="SSF103473">
    <property type="entry name" value="MFS general substrate transporter"/>
    <property type="match status" value="1"/>
</dbReference>
<sequence>MSPRLTSSYERWWEPMNRNWVLVSILIVMFLSAMEATIVTTAMKSIVDDLKGMELMNMTFSVYLLITAVTTPIYGKLADLYGRKRILMIAIAVFLLGSVLCGAAATMLQLVIFRAVQALGAGAIFPITMTIIGDIYTPEEQTRLQGIFSSIWALSSIVGPLIGGLIVQFADWRWIFFLNLPLGLVSLLLLSFAFRETFRPVGRSIDWIGAVSFLTSISSMLIVMLFGGESGFLSPVNLLFAAMFVLFGIVFVAVERRVSEPFMLLELFRNRAMLIPNLFSFLAYAFPIATTVYFPLWLQSLKHQSPIVSGFAVAIATVGWPLGATAAGKLMRRLPPKRVAILGAGLLMFSGVMLAVITTATPVPVFFVIMLLAGFGLGVSRTVLMILMQNAVENRQRGIAMSTSALMNTLGQTMFIAIFGVVFNAFASSGEAADLAHGIHVVFTCVSAVMLLAFLVALGVPGISNRELFGDGKDAVAQKKV</sequence>
<evidence type="ECO:0000256" key="4">
    <source>
        <dbReference type="ARBA" id="ARBA00022692"/>
    </source>
</evidence>
<evidence type="ECO:0000256" key="1">
    <source>
        <dbReference type="ARBA" id="ARBA00004651"/>
    </source>
</evidence>
<dbReference type="Pfam" id="PF07690">
    <property type="entry name" value="MFS_1"/>
    <property type="match status" value="1"/>
</dbReference>
<feature type="transmembrane region" description="Helical" evidence="7">
    <location>
        <begin position="86"/>
        <end position="112"/>
    </location>
</feature>
<keyword evidence="4 7" id="KW-0812">Transmembrane</keyword>
<keyword evidence="6 7" id="KW-0472">Membrane</keyword>
<feature type="transmembrane region" description="Helical" evidence="7">
    <location>
        <begin position="439"/>
        <end position="460"/>
    </location>
</feature>
<proteinExistence type="predicted"/>
<reference evidence="9 10" key="1">
    <citation type="submission" date="2018-03" db="EMBL/GenBank/DDBJ databases">
        <title>Genome sequence of Paenibacillus elgii strain AC13 an antimicrobial compound producing bacteria.</title>
        <authorList>
            <person name="Kurokawa A.S."/>
            <person name="Araujo J.F."/>
            <person name="Costa R.A."/>
            <person name="Ortega D.B."/>
            <person name="Pires A.S."/>
            <person name="Pappas G.J.Jr."/>
            <person name="Franco O.L."/>
            <person name="Barreto C."/>
            <person name="Magalhaes B.S."/>
            <person name="Kruger R.H."/>
        </authorList>
    </citation>
    <scope>NUCLEOTIDE SEQUENCE [LARGE SCALE GENOMIC DNA]</scope>
    <source>
        <strain evidence="9 10">AC13</strain>
    </source>
</reference>
<dbReference type="PRINTS" id="PR01036">
    <property type="entry name" value="TCRTETB"/>
</dbReference>
<feature type="transmembrane region" description="Helical" evidence="7">
    <location>
        <begin position="339"/>
        <end position="357"/>
    </location>
</feature>
<comment type="subcellular location">
    <subcellularLocation>
        <location evidence="1">Cell membrane</location>
        <topology evidence="1">Multi-pass membrane protein</topology>
    </subcellularLocation>
</comment>
<gene>
    <name evidence="9" type="ORF">C8Z91_22100</name>
</gene>
<dbReference type="Gene3D" id="1.20.1720.10">
    <property type="entry name" value="Multidrug resistance protein D"/>
    <property type="match status" value="1"/>
</dbReference>